<dbReference type="GO" id="GO:0043565">
    <property type="term" value="F:sequence-specific DNA binding"/>
    <property type="evidence" value="ECO:0007669"/>
    <property type="project" value="InterPro"/>
</dbReference>
<dbReference type="Proteomes" id="UP000318833">
    <property type="component" value="Unassembled WGS sequence"/>
</dbReference>
<feature type="non-terminal residue" evidence="1">
    <location>
        <position position="74"/>
    </location>
</feature>
<dbReference type="AlphaFoldDB" id="A0A554UT70"/>
<dbReference type="SUPFAM" id="SSF48295">
    <property type="entry name" value="TrpR-like"/>
    <property type="match status" value="1"/>
</dbReference>
<gene>
    <name evidence="1" type="ORF">FOF46_31230</name>
</gene>
<sequence length="74" mass="8719">MKHSEQPRKKRTQRDYNLGFKLAIVAQVEKVELTYKQAQKAYGIQGRSTVLVWLRKHGTLDWSKPIQHQMPKSK</sequence>
<evidence type="ECO:0000313" key="2">
    <source>
        <dbReference type="Proteomes" id="UP000318833"/>
    </source>
</evidence>
<protein>
    <submittedName>
        <fullName evidence="1">IS3 family transposase</fullName>
    </submittedName>
</protein>
<comment type="caution">
    <text evidence="1">The sequence shown here is derived from an EMBL/GenBank/DDBJ whole genome shotgun (WGS) entry which is preliminary data.</text>
</comment>
<dbReference type="EMBL" id="VLNR01000258">
    <property type="protein sequence ID" value="TSD95983.1"/>
    <property type="molecule type" value="Genomic_DNA"/>
</dbReference>
<name>A0A554UT70_9FLAO</name>
<accession>A0A554UT70</accession>
<dbReference type="InterPro" id="IPR010921">
    <property type="entry name" value="Trp_repressor/repl_initiator"/>
</dbReference>
<organism evidence="1 2">
    <name type="scientific">Aquimarina algiphila</name>
    <dbReference type="NCBI Taxonomy" id="2047982"/>
    <lineage>
        <taxon>Bacteria</taxon>
        <taxon>Pseudomonadati</taxon>
        <taxon>Bacteroidota</taxon>
        <taxon>Flavobacteriia</taxon>
        <taxon>Flavobacteriales</taxon>
        <taxon>Flavobacteriaceae</taxon>
        <taxon>Aquimarina</taxon>
    </lineage>
</organism>
<evidence type="ECO:0000313" key="1">
    <source>
        <dbReference type="EMBL" id="TSD95983.1"/>
    </source>
</evidence>
<reference evidence="1 2" key="1">
    <citation type="submission" date="2019-07" db="EMBL/GenBank/DDBJ databases">
        <title>The draft genome sequence of Aquimarina algiphila M91.</title>
        <authorList>
            <person name="Meng X."/>
        </authorList>
    </citation>
    <scope>NUCLEOTIDE SEQUENCE [LARGE SCALE GENOMIC DNA]</scope>
    <source>
        <strain evidence="1 2">M91</strain>
    </source>
</reference>
<proteinExistence type="predicted"/>
<keyword evidence="2" id="KW-1185">Reference proteome</keyword>